<evidence type="ECO:0000256" key="7">
    <source>
        <dbReference type="ARBA" id="ARBA00022833"/>
    </source>
</evidence>
<dbReference type="RefSeq" id="WP_073020618.1">
    <property type="nucleotide sequence ID" value="NZ_FQXU01000009.1"/>
</dbReference>
<keyword evidence="10 11" id="KW-0472">Membrane</keyword>
<feature type="transmembrane region" description="Helical" evidence="11">
    <location>
        <begin position="196"/>
        <end position="225"/>
    </location>
</feature>
<comment type="subcellular location">
    <subcellularLocation>
        <location evidence="2">Membrane</location>
        <topology evidence="2">Multi-pass membrane protein</topology>
    </subcellularLocation>
</comment>
<evidence type="ECO:0000256" key="2">
    <source>
        <dbReference type="ARBA" id="ARBA00004141"/>
    </source>
</evidence>
<protein>
    <submittedName>
        <fullName evidence="13">Peptidase family M50</fullName>
    </submittedName>
</protein>
<evidence type="ECO:0000313" key="14">
    <source>
        <dbReference type="Proteomes" id="UP000184241"/>
    </source>
</evidence>
<keyword evidence="5 11" id="KW-0812">Transmembrane</keyword>
<dbReference type="InterPro" id="IPR008915">
    <property type="entry name" value="Peptidase_M50"/>
</dbReference>
<keyword evidence="8 11" id="KW-1133">Transmembrane helix</keyword>
<evidence type="ECO:0000256" key="3">
    <source>
        <dbReference type="ARBA" id="ARBA00007931"/>
    </source>
</evidence>
<evidence type="ECO:0000256" key="9">
    <source>
        <dbReference type="ARBA" id="ARBA00023049"/>
    </source>
</evidence>
<sequence length="255" mass="29023">MNELILLIILYMSIVMHELGHLLAFVIFKVKVRSYDIGVGKTILHFFIREAEFNFKLIPVGGSVIPFEEEYEGLELYKKIIISLSGVFVNLIMSILGLVVFAKGDLNIVASIIGDSILLVRNYLSYDNLSFYNTSFTLLLTEEMDSVKSVILNEVIIINFVLFIINLIPIPPLDGSKVITEPLTIFFSTIGIKKKAIYMIINVLSFFGVIVMFIPKISNIIIIFIRDHLKTTVFLQVLIVTLIFVLIYEIKTYKE</sequence>
<feature type="transmembrane region" description="Helical" evidence="11">
    <location>
        <begin position="80"/>
        <end position="102"/>
    </location>
</feature>
<accession>A0A1M5ZI91</accession>
<dbReference type="Pfam" id="PF02163">
    <property type="entry name" value="Peptidase_M50"/>
    <property type="match status" value="1"/>
</dbReference>
<proteinExistence type="inferred from homology"/>
<keyword evidence="6" id="KW-0378">Hydrolase</keyword>
<feature type="domain" description="Peptidase M50" evidence="12">
    <location>
        <begin position="6"/>
        <end position="203"/>
    </location>
</feature>
<comment type="cofactor">
    <cofactor evidence="1">
        <name>Zn(2+)</name>
        <dbReference type="ChEBI" id="CHEBI:29105"/>
    </cofactor>
</comment>
<feature type="transmembrane region" description="Helical" evidence="11">
    <location>
        <begin position="6"/>
        <end position="28"/>
    </location>
</feature>
<keyword evidence="9" id="KW-0482">Metalloprotease</keyword>
<dbReference type="AlphaFoldDB" id="A0A1M5ZI91"/>
<evidence type="ECO:0000256" key="4">
    <source>
        <dbReference type="ARBA" id="ARBA00022670"/>
    </source>
</evidence>
<dbReference type="PANTHER" id="PTHR42837:SF2">
    <property type="entry name" value="MEMBRANE METALLOPROTEASE ARASP2, CHLOROPLASTIC-RELATED"/>
    <property type="match status" value="1"/>
</dbReference>
<evidence type="ECO:0000256" key="10">
    <source>
        <dbReference type="ARBA" id="ARBA00023136"/>
    </source>
</evidence>
<evidence type="ECO:0000259" key="12">
    <source>
        <dbReference type="Pfam" id="PF02163"/>
    </source>
</evidence>
<organism evidence="13 14">
    <name type="scientific">Clostridium intestinale DSM 6191</name>
    <dbReference type="NCBI Taxonomy" id="1121320"/>
    <lineage>
        <taxon>Bacteria</taxon>
        <taxon>Bacillati</taxon>
        <taxon>Bacillota</taxon>
        <taxon>Clostridia</taxon>
        <taxon>Eubacteriales</taxon>
        <taxon>Clostridiaceae</taxon>
        <taxon>Clostridium</taxon>
    </lineage>
</organism>
<gene>
    <name evidence="13" type="ORF">SAMN02745941_02963</name>
</gene>
<keyword evidence="7" id="KW-0862">Zinc</keyword>
<feature type="transmembrane region" description="Helical" evidence="11">
    <location>
        <begin position="231"/>
        <end position="250"/>
    </location>
</feature>
<feature type="transmembrane region" description="Helical" evidence="11">
    <location>
        <begin position="150"/>
        <end position="168"/>
    </location>
</feature>
<dbReference type="EMBL" id="FQXU01000009">
    <property type="protein sequence ID" value="SHI23946.1"/>
    <property type="molecule type" value="Genomic_DNA"/>
</dbReference>
<dbReference type="GO" id="GO:0006508">
    <property type="term" value="P:proteolysis"/>
    <property type="evidence" value="ECO:0007669"/>
    <property type="project" value="UniProtKB-KW"/>
</dbReference>
<dbReference type="PANTHER" id="PTHR42837">
    <property type="entry name" value="REGULATOR OF SIGMA-E PROTEASE RSEP"/>
    <property type="match status" value="1"/>
</dbReference>
<evidence type="ECO:0000256" key="8">
    <source>
        <dbReference type="ARBA" id="ARBA00022989"/>
    </source>
</evidence>
<evidence type="ECO:0000256" key="11">
    <source>
        <dbReference type="SAM" id="Phobius"/>
    </source>
</evidence>
<keyword evidence="4" id="KW-0645">Protease</keyword>
<evidence type="ECO:0000256" key="1">
    <source>
        <dbReference type="ARBA" id="ARBA00001947"/>
    </source>
</evidence>
<dbReference type="InterPro" id="IPR004387">
    <property type="entry name" value="Pept_M50_Zn"/>
</dbReference>
<evidence type="ECO:0000256" key="6">
    <source>
        <dbReference type="ARBA" id="ARBA00022801"/>
    </source>
</evidence>
<evidence type="ECO:0000313" key="13">
    <source>
        <dbReference type="EMBL" id="SHI23946.1"/>
    </source>
</evidence>
<dbReference type="CDD" id="cd05709">
    <property type="entry name" value="S2P-M50"/>
    <property type="match status" value="1"/>
</dbReference>
<dbReference type="GO" id="GO:0004222">
    <property type="term" value="F:metalloendopeptidase activity"/>
    <property type="evidence" value="ECO:0007669"/>
    <property type="project" value="InterPro"/>
</dbReference>
<evidence type="ECO:0000256" key="5">
    <source>
        <dbReference type="ARBA" id="ARBA00022692"/>
    </source>
</evidence>
<dbReference type="GO" id="GO:0016020">
    <property type="term" value="C:membrane"/>
    <property type="evidence" value="ECO:0007669"/>
    <property type="project" value="UniProtKB-SubCell"/>
</dbReference>
<reference evidence="13 14" key="1">
    <citation type="submission" date="2016-11" db="EMBL/GenBank/DDBJ databases">
        <authorList>
            <person name="Jaros S."/>
            <person name="Januszkiewicz K."/>
            <person name="Wedrychowicz H."/>
        </authorList>
    </citation>
    <scope>NUCLEOTIDE SEQUENCE [LARGE SCALE GENOMIC DNA]</scope>
    <source>
        <strain evidence="13 14">DSM 6191</strain>
    </source>
</reference>
<dbReference type="Proteomes" id="UP000184241">
    <property type="component" value="Unassembled WGS sequence"/>
</dbReference>
<comment type="similarity">
    <text evidence="3">Belongs to the peptidase M50B family.</text>
</comment>
<name>A0A1M5ZI91_9CLOT</name>